<keyword evidence="2" id="KW-1133">Transmembrane helix</keyword>
<dbReference type="Proteomes" id="UP001219901">
    <property type="component" value="Chromosome"/>
</dbReference>
<dbReference type="EMBL" id="CP046147">
    <property type="protein sequence ID" value="WFG38356.1"/>
    <property type="molecule type" value="Genomic_DNA"/>
</dbReference>
<reference evidence="5 6" key="1">
    <citation type="submission" date="2019-11" db="EMBL/GenBank/DDBJ databases">
        <authorList>
            <person name="Cho J.-C."/>
        </authorList>
    </citation>
    <scope>NUCLEOTIDE SEQUENCE [LARGE SCALE GENOMIC DNA]</scope>
    <source>
        <strain evidence="4 5">JH1073</strain>
        <strain evidence="3 6">JH702</strain>
    </source>
</reference>
<gene>
    <name evidence="3" type="ORF">GKO46_07620</name>
    <name evidence="4" type="ORF">GKO48_01625</name>
</gene>
<feature type="region of interest" description="Disordered" evidence="1">
    <location>
        <begin position="1"/>
        <end position="20"/>
    </location>
</feature>
<reference evidence="4" key="2">
    <citation type="journal article" date="2023" name="Nat. Commun.">
        <title>Cultivation of marine bacteria of the SAR202 clade.</title>
        <authorList>
            <person name="Lim Y."/>
            <person name="Seo J.H."/>
            <person name="Giovannoni S.J."/>
            <person name="Kang I."/>
            <person name="Cho J.C."/>
        </authorList>
    </citation>
    <scope>NUCLEOTIDE SEQUENCE</scope>
    <source>
        <strain evidence="4">JH1073</strain>
    </source>
</reference>
<evidence type="ECO:0000256" key="1">
    <source>
        <dbReference type="SAM" id="MobiDB-lite"/>
    </source>
</evidence>
<keyword evidence="2" id="KW-0472">Membrane</keyword>
<evidence type="ECO:0000313" key="3">
    <source>
        <dbReference type="EMBL" id="MDG0866938.1"/>
    </source>
</evidence>
<sequence>MTSRQERRKNDSKKSGEKSQTNWMMWGGAAVVVIAVVIVAFVALQPAEETGPIEESTLVTGGSYIGDPNAPVTLVEFGDFQ</sequence>
<dbReference type="EMBL" id="WMBE01000002">
    <property type="protein sequence ID" value="MDG0866938.1"/>
    <property type="molecule type" value="Genomic_DNA"/>
</dbReference>
<keyword evidence="2" id="KW-0812">Transmembrane</keyword>
<reference evidence="5" key="3">
    <citation type="submission" date="2023-06" db="EMBL/GenBank/DDBJ databases">
        <title>Pangenomics reveal diversification of enzyme families and niche specialization in globally abundant SAR202 bacteria.</title>
        <authorList>
            <person name="Saw J.H.W."/>
        </authorList>
    </citation>
    <scope>NUCLEOTIDE SEQUENCE [LARGE SCALE GENOMIC DNA]</scope>
    <source>
        <strain evidence="5">JH1073</strain>
    </source>
</reference>
<feature type="compositionally biased region" description="Basic and acidic residues" evidence="1">
    <location>
        <begin position="1"/>
        <end position="17"/>
    </location>
</feature>
<name>A0AAJ5ZGK5_9CHLR</name>
<dbReference type="Proteomes" id="UP001321249">
    <property type="component" value="Unassembled WGS sequence"/>
</dbReference>
<evidence type="ECO:0000313" key="4">
    <source>
        <dbReference type="EMBL" id="WFG38356.1"/>
    </source>
</evidence>
<dbReference type="AlphaFoldDB" id="A0AAJ5ZGK5"/>
<evidence type="ECO:0000256" key="2">
    <source>
        <dbReference type="SAM" id="Phobius"/>
    </source>
</evidence>
<keyword evidence="5" id="KW-1185">Reference proteome</keyword>
<feature type="transmembrane region" description="Helical" evidence="2">
    <location>
        <begin position="21"/>
        <end position="44"/>
    </location>
</feature>
<organism evidence="4 5">
    <name type="scientific">Candidatus Lucifugimonas marina</name>
    <dbReference type="NCBI Taxonomy" id="3038979"/>
    <lineage>
        <taxon>Bacteria</taxon>
        <taxon>Bacillati</taxon>
        <taxon>Chloroflexota</taxon>
        <taxon>Dehalococcoidia</taxon>
        <taxon>SAR202 cluster</taxon>
        <taxon>Candidatus Lucifugimonadales</taxon>
        <taxon>Candidatus Lucifugimonadaceae</taxon>
        <taxon>Candidatus Lucifugimonas</taxon>
    </lineage>
</organism>
<evidence type="ECO:0000313" key="5">
    <source>
        <dbReference type="Proteomes" id="UP001219901"/>
    </source>
</evidence>
<evidence type="ECO:0000313" key="6">
    <source>
        <dbReference type="Proteomes" id="UP001321249"/>
    </source>
</evidence>
<protein>
    <submittedName>
        <fullName evidence="4">Uncharacterized protein</fullName>
    </submittedName>
</protein>
<accession>A0AAJ5ZGK5</accession>
<proteinExistence type="predicted"/>
<dbReference type="RefSeq" id="WP_342824802.1">
    <property type="nucleotide sequence ID" value="NZ_CP046146.1"/>
</dbReference>